<dbReference type="PANTHER" id="PTHR30572">
    <property type="entry name" value="MEMBRANE COMPONENT OF TRANSPORTER-RELATED"/>
    <property type="match status" value="1"/>
</dbReference>
<keyword evidence="5 6" id="KW-0472">Membrane</keyword>
<dbReference type="STRING" id="1237149.C900_00841"/>
<sequence length="789" mass="88646">MIKNYLKIAFRNILKHKAYSLINILGLAGSLAITILIIFYAQSVLTYDQFHKDSDQIYFMYRDRATENGRMDVFDTWYPLVDVAKEEFSMIEQGTRMVGTGNTWVELDDKRFEQQMTLADSNFFKVFTFPVIKGDPLTALDEPNSVVISQEVAQKFFGDEDPLGKTLRFGFSTERVVTGVLGKIPSNSSYTFDCIAPLSATLVREQLGDNLWRGSFCDSFIKLRAGADPDQLRPQLNILMEKYVVEQERGNFLILPLEDLYDKITGQRKYAHILLLVALGILVIAIINFTNLATAQSMLRTREVGVRKVLGANRHKLISQFMGESMIMSIIALILGGLLAELFLPKFNELVEMDLEIRYLQDPDFLMLIVGIGLLVGIISGSYPALFVSRFEPGHILKGGQVKGGKMSVRNTLVTIQFVLAIALMSSVGIIMKQIDFMKNHDLNFDQDNVMVIPLSLRDFRDRDTALPRIISFRNELKNIAGVTEVTGSSSVPGNYTRSYTLFLAEGKEDVTLDWQVAVVDHNFFEAYGVKMLEGRSFHEGSRSDFDRGVILNKAALDQIGWKTAEGKKLIFPRSRDELDIIGVVDNFNVQSLRDPVQPLVHYYGGDSARSYRYVSVKLNPEARATALQEIAATWEKMGFDQAYEYYFPAERFKELYATEENVASVLTFSMVFAVLIACLGLYALASFSVMLKTKEIAIRKVLGASISWIVASFSKKYLMIVLIAAVPACLLAWYGMNSWLQDFAYRIAIGAEIFIITIVSAGLIAFVTVAYHALKAGFTNPVESLKEE</sequence>
<keyword evidence="4 6" id="KW-1133">Transmembrane helix</keyword>
<evidence type="ECO:0008006" key="11">
    <source>
        <dbReference type="Google" id="ProtNLM"/>
    </source>
</evidence>
<dbReference type="Proteomes" id="UP000011135">
    <property type="component" value="Unassembled WGS sequence"/>
</dbReference>
<dbReference type="PANTHER" id="PTHR30572:SF18">
    <property type="entry name" value="ABC-TYPE MACROLIDE FAMILY EXPORT SYSTEM PERMEASE COMPONENT 2"/>
    <property type="match status" value="1"/>
</dbReference>
<dbReference type="InterPro" id="IPR003838">
    <property type="entry name" value="ABC3_permease_C"/>
</dbReference>
<feature type="transmembrane region" description="Helical" evidence="6">
    <location>
        <begin position="270"/>
        <end position="292"/>
    </location>
</feature>
<evidence type="ECO:0000259" key="7">
    <source>
        <dbReference type="Pfam" id="PF02687"/>
    </source>
</evidence>
<feature type="transmembrane region" description="Helical" evidence="6">
    <location>
        <begin position="21"/>
        <end position="41"/>
    </location>
</feature>
<evidence type="ECO:0000256" key="5">
    <source>
        <dbReference type="ARBA" id="ARBA00023136"/>
    </source>
</evidence>
<feature type="transmembrane region" description="Helical" evidence="6">
    <location>
        <begin position="748"/>
        <end position="775"/>
    </location>
</feature>
<feature type="transmembrane region" description="Helical" evidence="6">
    <location>
        <begin position="365"/>
        <end position="388"/>
    </location>
</feature>
<dbReference type="InterPro" id="IPR050250">
    <property type="entry name" value="Macrolide_Exporter_MacB"/>
</dbReference>
<reference evidence="9 10" key="1">
    <citation type="submission" date="2012-12" db="EMBL/GenBank/DDBJ databases">
        <title>Genome assembly of Fulvivirga imtechensis AK7.</title>
        <authorList>
            <person name="Nupur N."/>
            <person name="Khatri I."/>
            <person name="Kumar R."/>
            <person name="Subramanian S."/>
            <person name="Pinnaka A."/>
        </authorList>
    </citation>
    <scope>NUCLEOTIDE SEQUENCE [LARGE SCALE GENOMIC DNA]</scope>
    <source>
        <strain evidence="9 10">AK7</strain>
    </source>
</reference>
<dbReference type="GO" id="GO:0005886">
    <property type="term" value="C:plasma membrane"/>
    <property type="evidence" value="ECO:0007669"/>
    <property type="project" value="UniProtKB-SubCell"/>
</dbReference>
<evidence type="ECO:0000256" key="2">
    <source>
        <dbReference type="ARBA" id="ARBA00022475"/>
    </source>
</evidence>
<feature type="transmembrane region" description="Helical" evidence="6">
    <location>
        <begin position="326"/>
        <end position="345"/>
    </location>
</feature>
<dbReference type="AlphaFoldDB" id="L8JVP9"/>
<dbReference type="Pfam" id="PF12704">
    <property type="entry name" value="MacB_PCD"/>
    <property type="match status" value="2"/>
</dbReference>
<evidence type="ECO:0000256" key="1">
    <source>
        <dbReference type="ARBA" id="ARBA00004651"/>
    </source>
</evidence>
<feature type="transmembrane region" description="Helical" evidence="6">
    <location>
        <begin position="409"/>
        <end position="432"/>
    </location>
</feature>
<evidence type="ECO:0000313" key="9">
    <source>
        <dbReference type="EMBL" id="ELR72880.1"/>
    </source>
</evidence>
<comment type="caution">
    <text evidence="9">The sequence shown here is derived from an EMBL/GenBank/DDBJ whole genome shotgun (WGS) entry which is preliminary data.</text>
</comment>
<comment type="subcellular location">
    <subcellularLocation>
        <location evidence="1">Cell membrane</location>
        <topology evidence="1">Multi-pass membrane protein</topology>
    </subcellularLocation>
</comment>
<dbReference type="GO" id="GO:0022857">
    <property type="term" value="F:transmembrane transporter activity"/>
    <property type="evidence" value="ECO:0007669"/>
    <property type="project" value="TreeGrafter"/>
</dbReference>
<feature type="transmembrane region" description="Helical" evidence="6">
    <location>
        <begin position="697"/>
        <end position="712"/>
    </location>
</feature>
<gene>
    <name evidence="9" type="ORF">C900_00841</name>
</gene>
<feature type="domain" description="MacB-like periplasmic core" evidence="8">
    <location>
        <begin position="20"/>
        <end position="236"/>
    </location>
</feature>
<keyword evidence="3 6" id="KW-0812">Transmembrane</keyword>
<keyword evidence="10" id="KW-1185">Reference proteome</keyword>
<organism evidence="9 10">
    <name type="scientific">Fulvivirga imtechensis AK7</name>
    <dbReference type="NCBI Taxonomy" id="1237149"/>
    <lineage>
        <taxon>Bacteria</taxon>
        <taxon>Pseudomonadati</taxon>
        <taxon>Bacteroidota</taxon>
        <taxon>Cytophagia</taxon>
        <taxon>Cytophagales</taxon>
        <taxon>Fulvivirgaceae</taxon>
        <taxon>Fulvivirga</taxon>
    </lineage>
</organism>
<feature type="transmembrane region" description="Helical" evidence="6">
    <location>
        <begin position="718"/>
        <end position="736"/>
    </location>
</feature>
<evidence type="ECO:0000259" key="8">
    <source>
        <dbReference type="Pfam" id="PF12704"/>
    </source>
</evidence>
<feature type="domain" description="ABC3 transporter permease C-terminal" evidence="7">
    <location>
        <begin position="276"/>
        <end position="393"/>
    </location>
</feature>
<protein>
    <recommendedName>
        <fullName evidence="11">ABC transporter permease</fullName>
    </recommendedName>
</protein>
<dbReference type="Pfam" id="PF02687">
    <property type="entry name" value="FtsX"/>
    <property type="match status" value="2"/>
</dbReference>
<proteinExistence type="predicted"/>
<evidence type="ECO:0000256" key="3">
    <source>
        <dbReference type="ARBA" id="ARBA00022692"/>
    </source>
</evidence>
<dbReference type="RefSeq" id="WP_009578540.1">
    <property type="nucleotide sequence ID" value="NZ_AMZN01000014.1"/>
</dbReference>
<keyword evidence="2" id="KW-1003">Cell membrane</keyword>
<evidence type="ECO:0000313" key="10">
    <source>
        <dbReference type="Proteomes" id="UP000011135"/>
    </source>
</evidence>
<feature type="domain" description="MacB-like periplasmic core" evidence="8">
    <location>
        <begin position="420"/>
        <end position="630"/>
    </location>
</feature>
<accession>L8JVP9</accession>
<evidence type="ECO:0000256" key="6">
    <source>
        <dbReference type="SAM" id="Phobius"/>
    </source>
</evidence>
<dbReference type="OrthoDB" id="9770036at2"/>
<dbReference type="eggNOG" id="COG0577">
    <property type="taxonomic scope" value="Bacteria"/>
</dbReference>
<feature type="transmembrane region" description="Helical" evidence="6">
    <location>
        <begin position="663"/>
        <end position="685"/>
    </location>
</feature>
<evidence type="ECO:0000256" key="4">
    <source>
        <dbReference type="ARBA" id="ARBA00022989"/>
    </source>
</evidence>
<name>L8JVP9_9BACT</name>
<dbReference type="EMBL" id="AMZN01000014">
    <property type="protein sequence ID" value="ELR72880.1"/>
    <property type="molecule type" value="Genomic_DNA"/>
</dbReference>
<feature type="domain" description="ABC3 transporter permease C-terminal" evidence="7">
    <location>
        <begin position="669"/>
        <end position="782"/>
    </location>
</feature>
<dbReference type="InterPro" id="IPR025857">
    <property type="entry name" value="MacB_PCD"/>
</dbReference>